<name>E6Q0D7_9ZZZZ</name>
<proteinExistence type="predicted"/>
<sequence length="108" mass="11101">MSGTSQNIAVTATAAPVVMRVRDMDGVAMAGGTVTVYEALYSWAPPCSPHGRCAQAHLIERQTLTLTTALDGAVSFAPLAISGEATNLVGLATTGDSSVLNFAIEQHP</sequence>
<evidence type="ECO:0000313" key="1">
    <source>
        <dbReference type="EMBL" id="CBI00646.1"/>
    </source>
</evidence>
<gene>
    <name evidence="1" type="ORF">CARN3_0198</name>
</gene>
<reference evidence="1" key="1">
    <citation type="submission" date="2009-10" db="EMBL/GenBank/DDBJ databases">
        <title>Diversity of trophic interactions inside an arsenic-rich microbial ecosystem.</title>
        <authorList>
            <person name="Bertin P.N."/>
            <person name="Heinrich-Salmeron A."/>
            <person name="Pelletier E."/>
            <person name="Goulhen-Chollet F."/>
            <person name="Arsene-Ploetze F."/>
            <person name="Gallien S."/>
            <person name="Calteau A."/>
            <person name="Vallenet D."/>
            <person name="Casiot C."/>
            <person name="Chane-Woon-Ming B."/>
            <person name="Giloteaux L."/>
            <person name="Barakat M."/>
            <person name="Bonnefoy V."/>
            <person name="Bruneel O."/>
            <person name="Chandler M."/>
            <person name="Cleiss J."/>
            <person name="Duran R."/>
            <person name="Elbaz-Poulichet F."/>
            <person name="Fonknechten N."/>
            <person name="Lauga B."/>
            <person name="Mornico D."/>
            <person name="Ortet P."/>
            <person name="Schaeffer C."/>
            <person name="Siguier P."/>
            <person name="Alexander Thil Smith A."/>
            <person name="Van Dorsselaer A."/>
            <person name="Weissenbach J."/>
            <person name="Medigue C."/>
            <person name="Le Paslier D."/>
        </authorList>
    </citation>
    <scope>NUCLEOTIDE SEQUENCE</scope>
</reference>
<comment type="caution">
    <text evidence="1">The sequence shown here is derived from an EMBL/GenBank/DDBJ whole genome shotgun (WGS) entry which is preliminary data.</text>
</comment>
<organism evidence="1">
    <name type="scientific">mine drainage metagenome</name>
    <dbReference type="NCBI Taxonomy" id="410659"/>
    <lineage>
        <taxon>unclassified sequences</taxon>
        <taxon>metagenomes</taxon>
        <taxon>ecological metagenomes</taxon>
    </lineage>
</organism>
<dbReference type="AlphaFoldDB" id="E6Q0D7"/>
<protein>
    <submittedName>
        <fullName evidence="1">Uncharacterized protein</fullName>
    </submittedName>
</protein>
<dbReference type="EMBL" id="CABN01000159">
    <property type="protein sequence ID" value="CBI00646.1"/>
    <property type="molecule type" value="Genomic_DNA"/>
</dbReference>
<accession>E6Q0D7</accession>